<sequence>MKIEEALVLIDRGVPKGLNTIQELVVRHTLEDKTYHEIAEICGYDASYIRDVGYQLWRTLSKSFGEKVKKGNLQVILRRQSQKALQEQMSSRQVMQQGFSPYAVREQSDRTSEFDAKEVSLNNSNVIDFQKAVVSKQREVGNTIAVSVQLEDIGVEDTLINDVTRKLDELRRNGANRAIASHNRHQFIGLLHELQACLQG</sequence>
<dbReference type="RefSeq" id="WP_330481645.1">
    <property type="nucleotide sequence ID" value="NZ_JAZBJZ010000001.1"/>
</dbReference>
<dbReference type="InterPro" id="IPR058651">
    <property type="entry name" value="HTH_VMAP-M9"/>
</dbReference>
<dbReference type="Pfam" id="PF26355">
    <property type="entry name" value="HTH_VMAP-M9"/>
    <property type="match status" value="1"/>
</dbReference>
<dbReference type="AlphaFoldDB" id="A0AAW9PPK7"/>
<keyword evidence="3" id="KW-1185">Reference proteome</keyword>
<dbReference type="EMBL" id="JAZBJZ010000001">
    <property type="protein sequence ID" value="MEE3715222.1"/>
    <property type="molecule type" value="Genomic_DNA"/>
</dbReference>
<protein>
    <recommendedName>
        <fullName evidence="1">vWA-MoxR associated protein N-terminal HTH domain-containing protein</fullName>
    </recommendedName>
</protein>
<organism evidence="2 3">
    <name type="scientific">Tumidithrix elongata BACA0141</name>
    <dbReference type="NCBI Taxonomy" id="2716417"/>
    <lineage>
        <taxon>Bacteria</taxon>
        <taxon>Bacillati</taxon>
        <taxon>Cyanobacteriota</taxon>
        <taxon>Cyanophyceae</taxon>
        <taxon>Pseudanabaenales</taxon>
        <taxon>Pseudanabaenaceae</taxon>
        <taxon>Tumidithrix</taxon>
        <taxon>Tumidithrix elongata</taxon>
    </lineage>
</organism>
<evidence type="ECO:0000313" key="2">
    <source>
        <dbReference type="EMBL" id="MEE3715222.1"/>
    </source>
</evidence>
<comment type="caution">
    <text evidence="2">The sequence shown here is derived from an EMBL/GenBank/DDBJ whole genome shotgun (WGS) entry which is preliminary data.</text>
</comment>
<gene>
    <name evidence="2" type="ORF">V2H45_00525</name>
</gene>
<accession>A0AAW9PPK7</accession>
<evidence type="ECO:0000313" key="3">
    <source>
        <dbReference type="Proteomes" id="UP001333818"/>
    </source>
</evidence>
<dbReference type="Proteomes" id="UP001333818">
    <property type="component" value="Unassembled WGS sequence"/>
</dbReference>
<reference evidence="2" key="1">
    <citation type="submission" date="2024-01" db="EMBL/GenBank/DDBJ databases">
        <title>Bank of Algae and Cyanobacteria of the Azores (BACA) strain genomes.</title>
        <authorList>
            <person name="Luz R."/>
            <person name="Cordeiro R."/>
            <person name="Fonseca A."/>
            <person name="Goncalves V."/>
        </authorList>
    </citation>
    <scope>NUCLEOTIDE SEQUENCE</scope>
    <source>
        <strain evidence="2">BACA0141</strain>
    </source>
</reference>
<proteinExistence type="predicted"/>
<name>A0AAW9PPK7_9CYAN</name>
<evidence type="ECO:0000259" key="1">
    <source>
        <dbReference type="Pfam" id="PF26355"/>
    </source>
</evidence>
<feature type="domain" description="vWA-MoxR associated protein N-terminal HTH" evidence="1">
    <location>
        <begin position="1"/>
        <end position="80"/>
    </location>
</feature>